<name>A0A923SMY9_WEICO</name>
<reference evidence="4" key="1">
    <citation type="submission" date="2020-08" db="EMBL/GenBank/DDBJ databases">
        <title>Complete genome sequence of Weissella confusa strain FS54 provides insights into metabolic potential.</title>
        <authorList>
            <person name="Fhoula I."/>
            <person name="Najjari A."/>
            <person name="Lekired A."/>
            <person name="Bessrour-Aouam N."/>
            <person name="Jaballah S."/>
            <person name="Klibi N."/>
            <person name="Ouzari H.-I."/>
        </authorList>
    </citation>
    <scope>NUCLEOTIDE SEQUENCE</scope>
    <source>
        <strain evidence="4">FS54</strain>
    </source>
</reference>
<proteinExistence type="predicted"/>
<evidence type="ECO:0000313" key="5">
    <source>
        <dbReference type="Proteomes" id="UP000650485"/>
    </source>
</evidence>
<evidence type="ECO:0000256" key="1">
    <source>
        <dbReference type="ARBA" id="ARBA00011959"/>
    </source>
</evidence>
<evidence type="ECO:0000256" key="3">
    <source>
        <dbReference type="ARBA" id="ARBA00029734"/>
    </source>
</evidence>
<gene>
    <name evidence="4" type="ORF">H7R52_07525</name>
</gene>
<evidence type="ECO:0000256" key="2">
    <source>
        <dbReference type="ARBA" id="ARBA00023235"/>
    </source>
</evidence>
<dbReference type="EMBL" id="JACSZT010000005">
    <property type="protein sequence ID" value="MBC6498560.1"/>
    <property type="molecule type" value="Genomic_DNA"/>
</dbReference>
<dbReference type="SUPFAM" id="SSF100950">
    <property type="entry name" value="NagB/RpiA/CoA transferase-like"/>
    <property type="match status" value="1"/>
</dbReference>
<dbReference type="EC" id="5.3.1.6" evidence="1"/>
<organism evidence="4 5">
    <name type="scientific">Weissella confusa</name>
    <name type="common">Lactobacillus confusus</name>
    <dbReference type="NCBI Taxonomy" id="1583"/>
    <lineage>
        <taxon>Bacteria</taxon>
        <taxon>Bacillati</taxon>
        <taxon>Bacillota</taxon>
        <taxon>Bacilli</taxon>
        <taxon>Lactobacillales</taxon>
        <taxon>Lactobacillaceae</taxon>
        <taxon>Weissella</taxon>
    </lineage>
</organism>
<dbReference type="GO" id="GO:0004751">
    <property type="term" value="F:ribose-5-phosphate isomerase activity"/>
    <property type="evidence" value="ECO:0007669"/>
    <property type="project" value="UniProtKB-EC"/>
</dbReference>
<dbReference type="InterPro" id="IPR004788">
    <property type="entry name" value="Ribose5P_isomerase_type_A"/>
</dbReference>
<dbReference type="Pfam" id="PF06026">
    <property type="entry name" value="Rib_5-P_isom_A"/>
    <property type="match status" value="2"/>
</dbReference>
<dbReference type="SUPFAM" id="SSF75445">
    <property type="entry name" value="D-ribose-5-phosphate isomerase (RpiA), lid domain"/>
    <property type="match status" value="1"/>
</dbReference>
<dbReference type="GO" id="GO:0006014">
    <property type="term" value="P:D-ribose metabolic process"/>
    <property type="evidence" value="ECO:0007669"/>
    <property type="project" value="TreeGrafter"/>
</dbReference>
<dbReference type="GO" id="GO:0005829">
    <property type="term" value="C:cytosol"/>
    <property type="evidence" value="ECO:0007669"/>
    <property type="project" value="TreeGrafter"/>
</dbReference>
<comment type="caution">
    <text evidence="4">The sequence shown here is derived from an EMBL/GenBank/DDBJ whole genome shotgun (WGS) entry which is preliminary data.</text>
</comment>
<dbReference type="Proteomes" id="UP000650485">
    <property type="component" value="Unassembled WGS sequence"/>
</dbReference>
<keyword evidence="2 4" id="KW-0413">Isomerase</keyword>
<sequence>MIWIVDQSKYHEQLGQFPLPVEVVPYGSHQLLKRFEAADMAPTFRRLPDGQRLTTDAGNYIIDLHLVVGVTTSRQTSSLAKGWGIKLKSVDEVPAIDLTIDGADEVDANLDGIKGGGAALLFEKIVALNSKRNLWG</sequence>
<dbReference type="GO" id="GO:0009052">
    <property type="term" value="P:pentose-phosphate shunt, non-oxidative branch"/>
    <property type="evidence" value="ECO:0007669"/>
    <property type="project" value="InterPro"/>
</dbReference>
<dbReference type="PANTHER" id="PTHR11934:SF0">
    <property type="entry name" value="RIBOSE-5-PHOSPHATE ISOMERASE"/>
    <property type="match status" value="1"/>
</dbReference>
<dbReference type="Gene3D" id="3.40.50.1360">
    <property type="match status" value="1"/>
</dbReference>
<accession>A0A923SMY9</accession>
<protein>
    <recommendedName>
        <fullName evidence="1">ribose-5-phosphate isomerase</fullName>
        <ecNumber evidence="1">5.3.1.6</ecNumber>
    </recommendedName>
    <alternativeName>
        <fullName evidence="3">Phosphoriboisomerase</fullName>
    </alternativeName>
</protein>
<dbReference type="InterPro" id="IPR037171">
    <property type="entry name" value="NagB/RpiA_transferase-like"/>
</dbReference>
<evidence type="ECO:0000313" key="4">
    <source>
        <dbReference type="EMBL" id="MBC6498560.1"/>
    </source>
</evidence>
<dbReference type="PANTHER" id="PTHR11934">
    <property type="entry name" value="RIBOSE-5-PHOSPHATE ISOMERASE"/>
    <property type="match status" value="1"/>
</dbReference>
<dbReference type="AlphaFoldDB" id="A0A923SMY9"/>